<dbReference type="EMBL" id="WQMT02000004">
    <property type="protein sequence ID" value="KAG9224231.1"/>
    <property type="molecule type" value="Genomic_DNA"/>
</dbReference>
<organism evidence="1 2">
    <name type="scientific">Pleurotus cornucopiae</name>
    <name type="common">Cornucopia mushroom</name>
    <dbReference type="NCBI Taxonomy" id="5321"/>
    <lineage>
        <taxon>Eukaryota</taxon>
        <taxon>Fungi</taxon>
        <taxon>Dikarya</taxon>
        <taxon>Basidiomycota</taxon>
        <taxon>Agaricomycotina</taxon>
        <taxon>Agaricomycetes</taxon>
        <taxon>Agaricomycetidae</taxon>
        <taxon>Agaricales</taxon>
        <taxon>Pleurotineae</taxon>
        <taxon>Pleurotaceae</taxon>
        <taxon>Pleurotus</taxon>
    </lineage>
</organism>
<reference evidence="1 2" key="1">
    <citation type="journal article" date="2021" name="Appl. Environ. Microbiol.">
        <title>Genetic linkage and physical mapping for an oyster mushroom Pleurotus cornucopiae and QTL analysis for the trait cap color.</title>
        <authorList>
            <person name="Zhang Y."/>
            <person name="Gao W."/>
            <person name="Sonnenberg A."/>
            <person name="Chen Q."/>
            <person name="Zhang J."/>
            <person name="Huang C."/>
        </authorList>
    </citation>
    <scope>NUCLEOTIDE SEQUENCE [LARGE SCALE GENOMIC DNA]</scope>
    <source>
        <strain evidence="1">CCMSSC00406</strain>
    </source>
</reference>
<proteinExistence type="predicted"/>
<comment type="caution">
    <text evidence="1">The sequence shown here is derived from an EMBL/GenBank/DDBJ whole genome shotgun (WGS) entry which is preliminary data.</text>
</comment>
<sequence length="155" mass="17340">MVYLDVTAKLRRRRMSHINFHWARSLWGALLWSRFAYSKTTPSPSAQPNLKPEDAPSEEQRIPGSLPLVTAAARSTLTQRTCPFSAVIIVALTAFLIGSLLRSLLSPANFVLPDTSSDFSVVAVVGLEVGHGAHPKEAWRELSRLFELKYMVRRH</sequence>
<name>A0ACB7J293_PLECO</name>
<keyword evidence="2" id="KW-1185">Reference proteome</keyword>
<dbReference type="Proteomes" id="UP000824881">
    <property type="component" value="Unassembled WGS sequence"/>
</dbReference>
<evidence type="ECO:0000313" key="1">
    <source>
        <dbReference type="EMBL" id="KAG9224231.1"/>
    </source>
</evidence>
<gene>
    <name evidence="1" type="ORF">CCMSSC00406_0004730</name>
</gene>
<protein>
    <submittedName>
        <fullName evidence="1">Uncharacterized protein</fullName>
    </submittedName>
</protein>
<evidence type="ECO:0000313" key="2">
    <source>
        <dbReference type="Proteomes" id="UP000824881"/>
    </source>
</evidence>
<accession>A0ACB7J293</accession>